<feature type="compositionally biased region" description="Low complexity" evidence="1">
    <location>
        <begin position="86"/>
        <end position="111"/>
    </location>
</feature>
<sequence>MEQDQSDNNTNVNKEEATKHAIEKKKRGPTHLLKVASFALRRSKKSKPIHFEAVESKGMWRRLVGLRLPLRGNQPSLQTGEHSDDTTQSTVSQSGASSSSCSEASVSRYASAANLEELDRSEDEDDDHEAYRDCNGGDEMIDMKADVFIARFYEQMKLQRMSSVDRRYHEMNERSIG</sequence>
<dbReference type="OrthoDB" id="1926607at2759"/>
<dbReference type="EMBL" id="CM017322">
    <property type="protein sequence ID" value="KAE8009406.1"/>
    <property type="molecule type" value="Genomic_DNA"/>
</dbReference>
<feature type="compositionally biased region" description="Acidic residues" evidence="1">
    <location>
        <begin position="119"/>
        <end position="128"/>
    </location>
</feature>
<protein>
    <recommendedName>
        <fullName evidence="4">DUF761 domain-containing protein</fullName>
    </recommendedName>
</protein>
<feature type="region of interest" description="Disordered" evidence="1">
    <location>
        <begin position="1"/>
        <end position="31"/>
    </location>
</feature>
<name>A0A5N6QRH5_9ROSI</name>
<evidence type="ECO:0000313" key="2">
    <source>
        <dbReference type="EMBL" id="KAE8009406.1"/>
    </source>
</evidence>
<reference evidence="2 3" key="1">
    <citation type="submission" date="2019-06" db="EMBL/GenBank/DDBJ databases">
        <title>A chromosomal-level reference genome of Carpinus fangiana (Coryloideae, Betulaceae).</title>
        <authorList>
            <person name="Yang X."/>
            <person name="Wang Z."/>
            <person name="Zhang L."/>
            <person name="Hao G."/>
            <person name="Liu J."/>
            <person name="Yang Y."/>
        </authorList>
    </citation>
    <scope>NUCLEOTIDE SEQUENCE [LARGE SCALE GENOMIC DNA]</scope>
    <source>
        <strain evidence="2">Cfa_2016G</strain>
        <tissue evidence="2">Leaf</tissue>
    </source>
</reference>
<accession>A0A5N6QRH5</accession>
<feature type="compositionally biased region" description="Polar residues" evidence="1">
    <location>
        <begin position="1"/>
        <end position="12"/>
    </location>
</feature>
<dbReference type="Proteomes" id="UP000327013">
    <property type="component" value="Chromosome 2"/>
</dbReference>
<feature type="region of interest" description="Disordered" evidence="1">
    <location>
        <begin position="71"/>
        <end position="136"/>
    </location>
</feature>
<proteinExistence type="predicted"/>
<keyword evidence="3" id="KW-1185">Reference proteome</keyword>
<dbReference type="InterPro" id="IPR008480">
    <property type="entry name" value="DUF761_pln"/>
</dbReference>
<dbReference type="PANTHER" id="PTHR36378">
    <property type="entry name" value="COTTON FIBER PROTEIN"/>
    <property type="match status" value="1"/>
</dbReference>
<gene>
    <name evidence="2" type="ORF">FH972_005843</name>
</gene>
<evidence type="ECO:0008006" key="4">
    <source>
        <dbReference type="Google" id="ProtNLM"/>
    </source>
</evidence>
<organism evidence="2 3">
    <name type="scientific">Carpinus fangiana</name>
    <dbReference type="NCBI Taxonomy" id="176857"/>
    <lineage>
        <taxon>Eukaryota</taxon>
        <taxon>Viridiplantae</taxon>
        <taxon>Streptophyta</taxon>
        <taxon>Embryophyta</taxon>
        <taxon>Tracheophyta</taxon>
        <taxon>Spermatophyta</taxon>
        <taxon>Magnoliopsida</taxon>
        <taxon>eudicotyledons</taxon>
        <taxon>Gunneridae</taxon>
        <taxon>Pentapetalae</taxon>
        <taxon>rosids</taxon>
        <taxon>fabids</taxon>
        <taxon>Fagales</taxon>
        <taxon>Betulaceae</taxon>
        <taxon>Carpinus</taxon>
    </lineage>
</organism>
<evidence type="ECO:0000256" key="1">
    <source>
        <dbReference type="SAM" id="MobiDB-lite"/>
    </source>
</evidence>
<evidence type="ECO:0000313" key="3">
    <source>
        <dbReference type="Proteomes" id="UP000327013"/>
    </source>
</evidence>
<dbReference type="AlphaFoldDB" id="A0A5N6QRH5"/>
<dbReference type="PANTHER" id="PTHR36378:SF1">
    <property type="entry name" value="COTTON FIBER PROTEIN"/>
    <property type="match status" value="1"/>
</dbReference>
<dbReference type="Pfam" id="PF05553">
    <property type="entry name" value="DUF761"/>
    <property type="match status" value="1"/>
</dbReference>